<comment type="caution">
    <text evidence="1">The sequence shown here is derived from an EMBL/GenBank/DDBJ whole genome shotgun (WGS) entry which is preliminary data.</text>
</comment>
<reference evidence="1 2" key="1">
    <citation type="journal article" date="2018" name="G3 (Bethesda)">
        <title>Phylogenetic and Phylogenomic Definition of Rhizopus Species.</title>
        <authorList>
            <person name="Gryganskyi A.P."/>
            <person name="Golan J."/>
            <person name="Dolatabadi S."/>
            <person name="Mondo S."/>
            <person name="Robb S."/>
            <person name="Idnurm A."/>
            <person name="Muszewska A."/>
            <person name="Steczkiewicz K."/>
            <person name="Masonjones S."/>
            <person name="Liao H.L."/>
            <person name="Gajdeczka M.T."/>
            <person name="Anike F."/>
            <person name="Vuek A."/>
            <person name="Anishchenko I.M."/>
            <person name="Voigt K."/>
            <person name="de Hoog G.S."/>
            <person name="Smith M.E."/>
            <person name="Heitman J."/>
            <person name="Vilgalys R."/>
            <person name="Stajich J.E."/>
        </authorList>
    </citation>
    <scope>NUCLEOTIDE SEQUENCE [LARGE SCALE GENOMIC DNA]</scope>
    <source>
        <strain evidence="1 2">CBS 357.93</strain>
    </source>
</reference>
<evidence type="ECO:0000313" key="2">
    <source>
        <dbReference type="Proteomes" id="UP000252139"/>
    </source>
</evidence>
<dbReference type="EMBL" id="PJQL01002710">
    <property type="protein sequence ID" value="RCH83295.1"/>
    <property type="molecule type" value="Genomic_DNA"/>
</dbReference>
<name>A0A367J026_RHIAZ</name>
<keyword evidence="2" id="KW-1185">Reference proteome</keyword>
<sequence>DIFSNKIDRYEATIKLLQLKRTNFKQGIPGCEVIRDDHAKIARSQHWSLQDTLFHGTTTIN</sequence>
<dbReference type="Proteomes" id="UP000252139">
    <property type="component" value="Unassembled WGS sequence"/>
</dbReference>
<protein>
    <submittedName>
        <fullName evidence="1">Uncharacterized protein</fullName>
    </submittedName>
</protein>
<feature type="non-terminal residue" evidence="1">
    <location>
        <position position="1"/>
    </location>
</feature>
<proteinExistence type="predicted"/>
<accession>A0A367J026</accession>
<evidence type="ECO:0000313" key="1">
    <source>
        <dbReference type="EMBL" id="RCH83295.1"/>
    </source>
</evidence>
<organism evidence="1 2">
    <name type="scientific">Rhizopus azygosporus</name>
    <name type="common">Rhizopus microsporus var. azygosporus</name>
    <dbReference type="NCBI Taxonomy" id="86630"/>
    <lineage>
        <taxon>Eukaryota</taxon>
        <taxon>Fungi</taxon>
        <taxon>Fungi incertae sedis</taxon>
        <taxon>Mucoromycota</taxon>
        <taxon>Mucoromycotina</taxon>
        <taxon>Mucoromycetes</taxon>
        <taxon>Mucorales</taxon>
        <taxon>Mucorineae</taxon>
        <taxon>Rhizopodaceae</taxon>
        <taxon>Rhizopus</taxon>
    </lineage>
</organism>
<gene>
    <name evidence="1" type="ORF">CU097_006971</name>
</gene>
<dbReference type="AlphaFoldDB" id="A0A367J026"/>